<keyword evidence="1" id="KW-0472">Membrane</keyword>
<protein>
    <recommendedName>
        <fullName evidence="2">DUF8040 domain-containing protein</fullName>
    </recommendedName>
</protein>
<evidence type="ECO:0000313" key="3">
    <source>
        <dbReference type="EMBL" id="KAJ8434565.1"/>
    </source>
</evidence>
<keyword evidence="4" id="KW-1185">Reference proteome</keyword>
<evidence type="ECO:0000256" key="1">
    <source>
        <dbReference type="SAM" id="Phobius"/>
    </source>
</evidence>
<dbReference type="InterPro" id="IPR058353">
    <property type="entry name" value="DUF8040"/>
</dbReference>
<keyword evidence="1" id="KW-0812">Transmembrane</keyword>
<dbReference type="Pfam" id="PF26138">
    <property type="entry name" value="DUF8040"/>
    <property type="match status" value="1"/>
</dbReference>
<dbReference type="Proteomes" id="UP001153076">
    <property type="component" value="Unassembled WGS sequence"/>
</dbReference>
<gene>
    <name evidence="3" type="ORF">Cgig2_014396</name>
</gene>
<organism evidence="3 4">
    <name type="scientific">Carnegiea gigantea</name>
    <dbReference type="NCBI Taxonomy" id="171969"/>
    <lineage>
        <taxon>Eukaryota</taxon>
        <taxon>Viridiplantae</taxon>
        <taxon>Streptophyta</taxon>
        <taxon>Embryophyta</taxon>
        <taxon>Tracheophyta</taxon>
        <taxon>Spermatophyta</taxon>
        <taxon>Magnoliopsida</taxon>
        <taxon>eudicotyledons</taxon>
        <taxon>Gunneridae</taxon>
        <taxon>Pentapetalae</taxon>
        <taxon>Caryophyllales</taxon>
        <taxon>Cactineae</taxon>
        <taxon>Cactaceae</taxon>
        <taxon>Cactoideae</taxon>
        <taxon>Echinocereeae</taxon>
        <taxon>Carnegiea</taxon>
    </lineage>
</organism>
<dbReference type="AlphaFoldDB" id="A0A9Q1QB99"/>
<dbReference type="OrthoDB" id="1681765at2759"/>
<evidence type="ECO:0000259" key="2">
    <source>
        <dbReference type="Pfam" id="PF26138"/>
    </source>
</evidence>
<dbReference type="EMBL" id="JAKOGI010000469">
    <property type="protein sequence ID" value="KAJ8434565.1"/>
    <property type="molecule type" value="Genomic_DNA"/>
</dbReference>
<name>A0A9Q1QB99_9CARY</name>
<feature type="domain" description="DUF8040" evidence="2">
    <location>
        <begin position="47"/>
        <end position="106"/>
    </location>
</feature>
<evidence type="ECO:0000313" key="4">
    <source>
        <dbReference type="Proteomes" id="UP001153076"/>
    </source>
</evidence>
<sequence>MANDLNEEEVMVISAATALLGAMTALLRNYNKRDTNNEIGFSNPAVLHCGDAHCLNQIRMRPSPFFKLCEMLERRALLVNTKHMSVREQVLIFLHLICHNVRCMVIRGSSFIGAMHMISKKLNVNYLPDHDDNHLRTVKTAWGIIAKLQNQSDCGWNEYMRMIRMSLNVYNTYVENQAVEEQSLLMGERGKKRIE</sequence>
<reference evidence="3" key="1">
    <citation type="submission" date="2022-04" db="EMBL/GenBank/DDBJ databases">
        <title>Carnegiea gigantea Genome sequencing and assembly v2.</title>
        <authorList>
            <person name="Copetti D."/>
            <person name="Sanderson M.J."/>
            <person name="Burquez A."/>
            <person name="Wojciechowski M.F."/>
        </authorList>
    </citation>
    <scope>NUCLEOTIDE SEQUENCE</scope>
    <source>
        <strain evidence="3">SGP5-SGP5p</strain>
        <tissue evidence="3">Aerial part</tissue>
    </source>
</reference>
<proteinExistence type="predicted"/>
<keyword evidence="1" id="KW-1133">Transmembrane helix</keyword>
<comment type="caution">
    <text evidence="3">The sequence shown here is derived from an EMBL/GenBank/DDBJ whole genome shotgun (WGS) entry which is preliminary data.</text>
</comment>
<feature type="transmembrane region" description="Helical" evidence="1">
    <location>
        <begin position="12"/>
        <end position="30"/>
    </location>
</feature>
<accession>A0A9Q1QB99</accession>